<reference evidence="4 5" key="1">
    <citation type="journal article" date="2018" name="Front. Microbiol.">
        <title>Novel Insights Into Bacterial Dimethylsulfoniopropionate Catabolism in the East China Sea.</title>
        <authorList>
            <person name="Liu J."/>
            <person name="Liu J."/>
            <person name="Zhang S.H."/>
            <person name="Liang J."/>
            <person name="Lin H."/>
            <person name="Song D."/>
            <person name="Yang G.P."/>
            <person name="Todd J.D."/>
            <person name="Zhang X.H."/>
        </authorList>
    </citation>
    <scope>NUCLEOTIDE SEQUENCE [LARGE SCALE GENOMIC DNA]</scope>
    <source>
        <strain evidence="4 5">ZYFD042</strain>
    </source>
</reference>
<organism evidence="4 5">
    <name type="scientific">Microbacterium enclense</name>
    <dbReference type="NCBI Taxonomy" id="993073"/>
    <lineage>
        <taxon>Bacteria</taxon>
        <taxon>Bacillati</taxon>
        <taxon>Actinomycetota</taxon>
        <taxon>Actinomycetes</taxon>
        <taxon>Micrococcales</taxon>
        <taxon>Microbacteriaceae</taxon>
        <taxon>Microbacterium</taxon>
    </lineage>
</organism>
<dbReference type="Proteomes" id="UP000285970">
    <property type="component" value="Unassembled WGS sequence"/>
</dbReference>
<feature type="active site" description="Nucleophile" evidence="1">
    <location>
        <position position="187"/>
    </location>
</feature>
<dbReference type="RefSeq" id="WP_128216217.1">
    <property type="nucleotide sequence ID" value="NZ_RBZY01000001.1"/>
</dbReference>
<name>A0A443JSD6_9MICO</name>
<feature type="active site" description="Charge relay system" evidence="1">
    <location>
        <position position="304"/>
    </location>
</feature>
<feature type="domain" description="Acetyl xylan esterase" evidence="3">
    <location>
        <begin position="3"/>
        <end position="320"/>
    </location>
</feature>
<dbReference type="InterPro" id="IPR008391">
    <property type="entry name" value="AXE1_dom"/>
</dbReference>
<dbReference type="PANTHER" id="PTHR40111">
    <property type="entry name" value="CEPHALOSPORIN-C DEACETYLASE"/>
    <property type="match status" value="1"/>
</dbReference>
<dbReference type="Pfam" id="PF05448">
    <property type="entry name" value="AXE1"/>
    <property type="match status" value="1"/>
</dbReference>
<dbReference type="PANTHER" id="PTHR40111:SF1">
    <property type="entry name" value="CEPHALOSPORIN-C DEACETYLASE"/>
    <property type="match status" value="1"/>
</dbReference>
<dbReference type="AlphaFoldDB" id="A0A443JSD6"/>
<dbReference type="InterPro" id="IPR039069">
    <property type="entry name" value="CE7"/>
</dbReference>
<dbReference type="Gene3D" id="3.40.50.1820">
    <property type="entry name" value="alpha/beta hydrolase"/>
    <property type="match status" value="1"/>
</dbReference>
<dbReference type="InterPro" id="IPR029058">
    <property type="entry name" value="AB_hydrolase_fold"/>
</dbReference>
<dbReference type="OrthoDB" id="9770528at2"/>
<evidence type="ECO:0000313" key="5">
    <source>
        <dbReference type="Proteomes" id="UP000285970"/>
    </source>
</evidence>
<proteinExistence type="predicted"/>
<feature type="binding site" evidence="2">
    <location>
        <position position="92"/>
    </location>
    <ligand>
        <name>substrate</name>
    </ligand>
</feature>
<gene>
    <name evidence="4" type="ORF">D8Y23_00500</name>
</gene>
<feature type="active site" description="Charge relay system" evidence="1">
    <location>
        <position position="274"/>
    </location>
</feature>
<evidence type="ECO:0000256" key="2">
    <source>
        <dbReference type="PIRSR" id="PIRSR639069-2"/>
    </source>
</evidence>
<protein>
    <submittedName>
        <fullName evidence="4">Acetylxylan esterase</fullName>
    </submittedName>
</protein>
<dbReference type="GO" id="GO:0052689">
    <property type="term" value="F:carboxylic ester hydrolase activity"/>
    <property type="evidence" value="ECO:0007669"/>
    <property type="project" value="TreeGrafter"/>
</dbReference>
<evidence type="ECO:0000256" key="1">
    <source>
        <dbReference type="PIRSR" id="PIRSR639069-1"/>
    </source>
</evidence>
<comment type="caution">
    <text evidence="4">The sequence shown here is derived from an EMBL/GenBank/DDBJ whole genome shotgun (WGS) entry which is preliminary data.</text>
</comment>
<dbReference type="EMBL" id="RBZY01000001">
    <property type="protein sequence ID" value="RWR23417.1"/>
    <property type="molecule type" value="Genomic_DNA"/>
</dbReference>
<dbReference type="SUPFAM" id="SSF53474">
    <property type="entry name" value="alpha/beta-Hydrolases"/>
    <property type="match status" value="1"/>
</dbReference>
<evidence type="ECO:0000313" key="4">
    <source>
        <dbReference type="EMBL" id="RWR23417.1"/>
    </source>
</evidence>
<dbReference type="GO" id="GO:0005976">
    <property type="term" value="P:polysaccharide metabolic process"/>
    <property type="evidence" value="ECO:0007669"/>
    <property type="project" value="TreeGrafter"/>
</dbReference>
<accession>A0A443JSD6</accession>
<evidence type="ECO:0000259" key="3">
    <source>
        <dbReference type="Pfam" id="PF05448"/>
    </source>
</evidence>
<sequence length="333" mass="35984">MQFDLPLDALRAHVSSVERPDDFDRFWSDTIAEARTHDRAPEIDPLDLGLDAVDTYDVSFPGFGGHPIRAWLRVPRSRPAAGAPIVVQFHGYSGGRGWALDPVIWPLVGYAHLSVDTRGQGIGRMGGATPDPVPGFEGEIPGWMTKGIRSPETAYYRRVYTDAVRAVDAVASLPGVDARRIAVEGTSQGGGMALAVASLHGDVSAVLAAVPFLCDIETAATRLTDADPSAEVVRYLRVRREMADAVHRTLGYVDVVNHVVSATAPALFSVALMDRNCPPRTVFGAFNAYGGIDKAIEVYPYNGHEGGEAVWEQTRLEWLRRVLPPRGDGVVSS</sequence>